<comment type="caution">
    <text evidence="1">The sequence shown here is derived from an EMBL/GenBank/DDBJ whole genome shotgun (WGS) entry which is preliminary data.</text>
</comment>
<reference evidence="1" key="1">
    <citation type="submission" date="2023-08" db="EMBL/GenBank/DDBJ databases">
        <title>Reference Genome Resource for the Citrus Pathogen Phytophthora citrophthora.</title>
        <authorList>
            <person name="Moller H."/>
            <person name="Coetzee B."/>
            <person name="Rose L.J."/>
            <person name="Van Niekerk J.M."/>
        </authorList>
    </citation>
    <scope>NUCLEOTIDE SEQUENCE</scope>
    <source>
        <strain evidence="1">STE-U-9442</strain>
    </source>
</reference>
<dbReference type="Proteomes" id="UP001259832">
    <property type="component" value="Unassembled WGS sequence"/>
</dbReference>
<organism evidence="1 2">
    <name type="scientific">Phytophthora citrophthora</name>
    <dbReference type="NCBI Taxonomy" id="4793"/>
    <lineage>
        <taxon>Eukaryota</taxon>
        <taxon>Sar</taxon>
        <taxon>Stramenopiles</taxon>
        <taxon>Oomycota</taxon>
        <taxon>Peronosporomycetes</taxon>
        <taxon>Peronosporales</taxon>
        <taxon>Peronosporaceae</taxon>
        <taxon>Phytophthora</taxon>
    </lineage>
</organism>
<keyword evidence="2" id="KW-1185">Reference proteome</keyword>
<proteinExistence type="predicted"/>
<dbReference type="AlphaFoldDB" id="A0AAD9LRK7"/>
<accession>A0AAD9LRK7</accession>
<protein>
    <submittedName>
        <fullName evidence="1">Uncharacterized protein</fullName>
    </submittedName>
</protein>
<sequence length="72" mass="8175">MFEWLTGQVSAVKTLRKILGTKPEKMADVIMPLSKKEVDDLFQYGQTTLANILPGYLINMEPNDFANLVKCR</sequence>
<dbReference type="EMBL" id="JASMQC010000006">
    <property type="protein sequence ID" value="KAK1944214.1"/>
    <property type="molecule type" value="Genomic_DNA"/>
</dbReference>
<evidence type="ECO:0000313" key="2">
    <source>
        <dbReference type="Proteomes" id="UP001259832"/>
    </source>
</evidence>
<evidence type="ECO:0000313" key="1">
    <source>
        <dbReference type="EMBL" id="KAK1944214.1"/>
    </source>
</evidence>
<name>A0AAD9LRK7_9STRA</name>
<gene>
    <name evidence="1" type="ORF">P3T76_004126</name>
</gene>